<reference evidence="2 3" key="1">
    <citation type="journal article" date="2010" name="Stand. Genomic Sci.">
        <title>Complete genome sequence of Conexibacter woesei type strain (ID131577).</title>
        <authorList>
            <person name="Pukall R."/>
            <person name="Lapidus A."/>
            <person name="Glavina Del Rio T."/>
            <person name="Copeland A."/>
            <person name="Tice H."/>
            <person name="Cheng J.-F."/>
            <person name="Lucas S."/>
            <person name="Chen F."/>
            <person name="Nolan M."/>
            <person name="Bruce D."/>
            <person name="Goodwin L."/>
            <person name="Pitluck S."/>
            <person name="Mavromatis K."/>
            <person name="Ivanova N."/>
            <person name="Ovchinnikova G."/>
            <person name="Pati A."/>
            <person name="Chen A."/>
            <person name="Palaniappan K."/>
            <person name="Land M."/>
            <person name="Hauser L."/>
            <person name="Chang Y.-J."/>
            <person name="Jeffries C.D."/>
            <person name="Chain P."/>
            <person name="Meincke L."/>
            <person name="Sims D."/>
            <person name="Brettin T."/>
            <person name="Detter J.C."/>
            <person name="Rohde M."/>
            <person name="Goeker M."/>
            <person name="Bristow J."/>
            <person name="Eisen J.A."/>
            <person name="Markowitz V."/>
            <person name="Kyrpides N.C."/>
            <person name="Klenk H.-P."/>
            <person name="Hugenholtz P."/>
        </authorList>
    </citation>
    <scope>NUCLEOTIDE SEQUENCE [LARGE SCALE GENOMIC DNA]</scope>
    <source>
        <strain evidence="3">DSM 14684 / CIP 108061 / JCM 11494 / NBRC 100937 / ID131577</strain>
    </source>
</reference>
<name>D3F218_CONWI</name>
<dbReference type="HOGENOM" id="CLU_1118668_0_0_11"/>
<dbReference type="RefSeq" id="WP_012933244.1">
    <property type="nucleotide sequence ID" value="NC_013739.1"/>
</dbReference>
<evidence type="ECO:0000313" key="2">
    <source>
        <dbReference type="EMBL" id="ADB50193.1"/>
    </source>
</evidence>
<accession>D3F218</accession>
<dbReference type="OrthoDB" id="5246243at2"/>
<dbReference type="AlphaFoldDB" id="D3F218"/>
<dbReference type="STRING" id="469383.Cwoe_1766"/>
<gene>
    <name evidence="2" type="ordered locus">Cwoe_1766</name>
</gene>
<sequence length="251" mass="26147" precursor="true">MPSISRTGRGLAAAAAAALLLATAPSALAATSAITGSISPNKGPIGSPFTLNIGFTITPTTDGEQPTLNRVTLMFPNNARPNGAIFPVCTAEAINAKRGRFTSCPAGSRIGGGRVLADVPNADVFNVPATLTIFNGGANKVTIHVYATNPVLISEAFSGTIQRVGGRYGYKVDFVLPDSLQEISDGWFAVEKRVTSTIGATRVIRGRRRGYLESTTLCPRALRVPIAGTFDFRAGHGEGPTSAEGSIACRR</sequence>
<evidence type="ECO:0000256" key="1">
    <source>
        <dbReference type="SAM" id="SignalP"/>
    </source>
</evidence>
<dbReference type="Proteomes" id="UP000008229">
    <property type="component" value="Chromosome"/>
</dbReference>
<dbReference type="EMBL" id="CP001854">
    <property type="protein sequence ID" value="ADB50193.1"/>
    <property type="molecule type" value="Genomic_DNA"/>
</dbReference>
<evidence type="ECO:0008006" key="4">
    <source>
        <dbReference type="Google" id="ProtNLM"/>
    </source>
</evidence>
<evidence type="ECO:0000313" key="3">
    <source>
        <dbReference type="Proteomes" id="UP000008229"/>
    </source>
</evidence>
<feature type="chain" id="PRO_5003044120" description="Secreted protein" evidence="1">
    <location>
        <begin position="30"/>
        <end position="251"/>
    </location>
</feature>
<organism evidence="2 3">
    <name type="scientific">Conexibacter woesei (strain DSM 14684 / CCUG 47730 / CIP 108061 / JCM 11494 / NBRC 100937 / ID131577)</name>
    <dbReference type="NCBI Taxonomy" id="469383"/>
    <lineage>
        <taxon>Bacteria</taxon>
        <taxon>Bacillati</taxon>
        <taxon>Actinomycetota</taxon>
        <taxon>Thermoleophilia</taxon>
        <taxon>Solirubrobacterales</taxon>
        <taxon>Conexibacteraceae</taxon>
        <taxon>Conexibacter</taxon>
    </lineage>
</organism>
<dbReference type="KEGG" id="cwo:Cwoe_1766"/>
<keyword evidence="3" id="KW-1185">Reference proteome</keyword>
<reference evidence="3" key="2">
    <citation type="submission" date="2010-01" db="EMBL/GenBank/DDBJ databases">
        <title>The complete genome of Conexibacter woesei DSM 14684.</title>
        <authorList>
            <consortium name="US DOE Joint Genome Institute (JGI-PGF)"/>
            <person name="Lucas S."/>
            <person name="Copeland A."/>
            <person name="Lapidus A."/>
            <person name="Glavina del Rio T."/>
            <person name="Dalin E."/>
            <person name="Tice H."/>
            <person name="Bruce D."/>
            <person name="Goodwin L."/>
            <person name="Pitluck S."/>
            <person name="Kyrpides N."/>
            <person name="Mavromatis K."/>
            <person name="Ivanova N."/>
            <person name="Mikhailova N."/>
            <person name="Chertkov O."/>
            <person name="Brettin T."/>
            <person name="Detter J.C."/>
            <person name="Han C."/>
            <person name="Larimer F."/>
            <person name="Land M."/>
            <person name="Hauser L."/>
            <person name="Markowitz V."/>
            <person name="Cheng J.-F."/>
            <person name="Hugenholtz P."/>
            <person name="Woyke T."/>
            <person name="Wu D."/>
            <person name="Pukall R."/>
            <person name="Steenblock K."/>
            <person name="Schneider S."/>
            <person name="Klenk H.-P."/>
            <person name="Eisen J.A."/>
        </authorList>
    </citation>
    <scope>NUCLEOTIDE SEQUENCE [LARGE SCALE GENOMIC DNA]</scope>
    <source>
        <strain evidence="3">DSM 14684 / CIP 108061 / JCM 11494 / NBRC 100937 / ID131577</strain>
    </source>
</reference>
<protein>
    <recommendedName>
        <fullName evidence="4">Secreted protein</fullName>
    </recommendedName>
</protein>
<keyword evidence="1" id="KW-0732">Signal</keyword>
<proteinExistence type="predicted"/>
<feature type="signal peptide" evidence="1">
    <location>
        <begin position="1"/>
        <end position="29"/>
    </location>
</feature>